<sequence length="143" mass="15659">MADSLRGKPDAVVLQNLARAREVNGQYSSADKDYTLAISMTSNEVSPFWLRSAMPKFQLGDLNGASDLLKRVANRFPDAPEVRAAVSTVMAAKGDLVGAQQKFLQIPDRQRLNYSDNDYLQSTIAWPPAAIDMLKTITKAVGD</sequence>
<dbReference type="AlphaFoldDB" id="A0A7S2URS4"/>
<dbReference type="EMBL" id="HBHQ01029612">
    <property type="protein sequence ID" value="CAD9828262.1"/>
    <property type="molecule type" value="Transcribed_RNA"/>
</dbReference>
<dbReference type="InterPro" id="IPR011990">
    <property type="entry name" value="TPR-like_helical_dom_sf"/>
</dbReference>
<reference evidence="1" key="1">
    <citation type="submission" date="2021-01" db="EMBL/GenBank/DDBJ databases">
        <authorList>
            <person name="Corre E."/>
            <person name="Pelletier E."/>
            <person name="Niang G."/>
            <person name="Scheremetjew M."/>
            <person name="Finn R."/>
            <person name="Kale V."/>
            <person name="Holt S."/>
            <person name="Cochrane G."/>
            <person name="Meng A."/>
            <person name="Brown T."/>
            <person name="Cohen L."/>
        </authorList>
    </citation>
    <scope>NUCLEOTIDE SEQUENCE</scope>
    <source>
        <strain evidence="1">CCMP2084</strain>
    </source>
</reference>
<dbReference type="Gene3D" id="1.25.40.10">
    <property type="entry name" value="Tetratricopeptide repeat domain"/>
    <property type="match status" value="1"/>
</dbReference>
<protein>
    <submittedName>
        <fullName evidence="1">Uncharacterized protein</fullName>
    </submittedName>
</protein>
<accession>A0A7S2URS4</accession>
<organism evidence="1">
    <name type="scientific">Attheya septentrionalis</name>
    <dbReference type="NCBI Taxonomy" id="420275"/>
    <lineage>
        <taxon>Eukaryota</taxon>
        <taxon>Sar</taxon>
        <taxon>Stramenopiles</taxon>
        <taxon>Ochrophyta</taxon>
        <taxon>Bacillariophyta</taxon>
        <taxon>Coscinodiscophyceae</taxon>
        <taxon>Chaetocerotophycidae</taxon>
        <taxon>Chaetocerotales</taxon>
        <taxon>Attheyaceae</taxon>
        <taxon>Attheya</taxon>
    </lineage>
</organism>
<evidence type="ECO:0000313" key="1">
    <source>
        <dbReference type="EMBL" id="CAD9828262.1"/>
    </source>
</evidence>
<gene>
    <name evidence="1" type="ORF">ASEP1449_LOCUS20097</name>
</gene>
<proteinExistence type="predicted"/>
<name>A0A7S2URS4_9STRA</name>
<dbReference type="SUPFAM" id="SSF48452">
    <property type="entry name" value="TPR-like"/>
    <property type="match status" value="1"/>
</dbReference>